<accession>A0ABT5LLN6</accession>
<evidence type="ECO:0000313" key="1">
    <source>
        <dbReference type="EMBL" id="MDC9591453.1"/>
    </source>
</evidence>
<dbReference type="Proteomes" id="UP001217178">
    <property type="component" value="Unassembled WGS sequence"/>
</dbReference>
<comment type="caution">
    <text evidence="1">The sequence shown here is derived from an EMBL/GenBank/DDBJ whole genome shotgun (WGS) entry which is preliminary data.</text>
</comment>
<reference evidence="1 2" key="1">
    <citation type="submission" date="2023-02" db="EMBL/GenBank/DDBJ databases">
        <title>Entomopathogenic bacteria.</title>
        <authorList>
            <person name="Machado R.A."/>
        </authorList>
    </citation>
    <scope>NUCLEOTIDE SEQUENCE [LARGE SCALE GENOMIC DNA]</scope>
    <source>
        <strain evidence="1 2">XENO-10</strain>
    </source>
</reference>
<dbReference type="RefSeq" id="WP_273556678.1">
    <property type="nucleotide sequence ID" value="NZ_JAQRFI010000085.1"/>
</dbReference>
<organism evidence="1 2">
    <name type="scientific">Xenorhabdus yunnanensis</name>
    <dbReference type="NCBI Taxonomy" id="3025878"/>
    <lineage>
        <taxon>Bacteria</taxon>
        <taxon>Pseudomonadati</taxon>
        <taxon>Pseudomonadota</taxon>
        <taxon>Gammaproteobacteria</taxon>
        <taxon>Enterobacterales</taxon>
        <taxon>Morganellaceae</taxon>
        <taxon>Xenorhabdus</taxon>
    </lineage>
</organism>
<evidence type="ECO:0000313" key="2">
    <source>
        <dbReference type="Proteomes" id="UP001217178"/>
    </source>
</evidence>
<gene>
    <name evidence="1" type="ORF">PSI23_19740</name>
</gene>
<sequence>MTRGIRNNNPGNIDHNSANKWQGQIGIETGVKNPRFCRFESPEYGIRALMKLLSNYHKNGYQTVYRMIDRWAPSIENDTTAYIKGVAKTLSVDPHHVLNIDKPTLIALAKSIIRHENGKQPYSEATFEKAFELL</sequence>
<keyword evidence="2" id="KW-1185">Reference proteome</keyword>
<proteinExistence type="predicted"/>
<protein>
    <submittedName>
        <fullName evidence="1">Structural protein</fullName>
    </submittedName>
</protein>
<dbReference type="EMBL" id="JAQRFI010000085">
    <property type="protein sequence ID" value="MDC9591453.1"/>
    <property type="molecule type" value="Genomic_DNA"/>
</dbReference>
<name>A0ABT5LLN6_9GAMM</name>